<sequence length="119" mass="13981">MLSKRFSVHATPFQKKEYFKKAVSLAVQKKVDEDRSHLLEQGKENKTKKFLTQSYGGHKNLQSDIRNLLHKAMKLRNLYDMEFEHDDKFDWPDSPCQRVDEVDSRVVTMADVQKPSEPI</sequence>
<accession>A0A7S3KCN9</accession>
<name>A0A7S3KCN9_EUPCR</name>
<proteinExistence type="predicted"/>
<organism evidence="1">
    <name type="scientific">Euplotes crassus</name>
    <dbReference type="NCBI Taxonomy" id="5936"/>
    <lineage>
        <taxon>Eukaryota</taxon>
        <taxon>Sar</taxon>
        <taxon>Alveolata</taxon>
        <taxon>Ciliophora</taxon>
        <taxon>Intramacronucleata</taxon>
        <taxon>Spirotrichea</taxon>
        <taxon>Hypotrichia</taxon>
        <taxon>Euplotida</taxon>
        <taxon>Euplotidae</taxon>
        <taxon>Moneuplotes</taxon>
    </lineage>
</organism>
<evidence type="ECO:0000313" key="1">
    <source>
        <dbReference type="EMBL" id="CAE0378959.1"/>
    </source>
</evidence>
<gene>
    <name evidence="1" type="ORF">ECRA1380_LOCUS3918</name>
</gene>
<reference evidence="1" key="1">
    <citation type="submission" date="2021-01" db="EMBL/GenBank/DDBJ databases">
        <authorList>
            <person name="Corre E."/>
            <person name="Pelletier E."/>
            <person name="Niang G."/>
            <person name="Scheremetjew M."/>
            <person name="Finn R."/>
            <person name="Kale V."/>
            <person name="Holt S."/>
            <person name="Cochrane G."/>
            <person name="Meng A."/>
            <person name="Brown T."/>
            <person name="Cohen L."/>
        </authorList>
    </citation>
    <scope>NUCLEOTIDE SEQUENCE</scope>
    <source>
        <strain evidence="1">CT5</strain>
    </source>
</reference>
<dbReference type="EMBL" id="HBIK01008241">
    <property type="protein sequence ID" value="CAE0378959.1"/>
    <property type="molecule type" value="Transcribed_RNA"/>
</dbReference>
<dbReference type="AlphaFoldDB" id="A0A7S3KCN9"/>
<protein>
    <submittedName>
        <fullName evidence="1">Uncharacterized protein</fullName>
    </submittedName>
</protein>